<dbReference type="WBParaSite" id="jg401">
    <property type="protein sequence ID" value="jg401"/>
    <property type="gene ID" value="jg401"/>
</dbReference>
<feature type="compositionally biased region" description="Polar residues" evidence="1">
    <location>
        <begin position="61"/>
        <end position="72"/>
    </location>
</feature>
<proteinExistence type="predicted"/>
<dbReference type="AlphaFoldDB" id="A0A915EB84"/>
<feature type="region of interest" description="Disordered" evidence="1">
    <location>
        <begin position="51"/>
        <end position="72"/>
    </location>
</feature>
<keyword evidence="2" id="KW-1185">Reference proteome</keyword>
<name>A0A915EB84_9BILA</name>
<dbReference type="Proteomes" id="UP000887574">
    <property type="component" value="Unplaced"/>
</dbReference>
<organism evidence="2 3">
    <name type="scientific">Ditylenchus dipsaci</name>
    <dbReference type="NCBI Taxonomy" id="166011"/>
    <lineage>
        <taxon>Eukaryota</taxon>
        <taxon>Metazoa</taxon>
        <taxon>Ecdysozoa</taxon>
        <taxon>Nematoda</taxon>
        <taxon>Chromadorea</taxon>
        <taxon>Rhabditida</taxon>
        <taxon>Tylenchina</taxon>
        <taxon>Tylenchomorpha</taxon>
        <taxon>Sphaerularioidea</taxon>
        <taxon>Anguinidae</taxon>
        <taxon>Anguininae</taxon>
        <taxon>Ditylenchus</taxon>
    </lineage>
</organism>
<sequence>MVLAVLAPNLASQESGLIHSSKIIDMERKQIALMRASWLPVKPQSMRELLKKREKRDDPSSFKQKTAGNGKK</sequence>
<feature type="compositionally biased region" description="Basic and acidic residues" evidence="1">
    <location>
        <begin position="51"/>
        <end position="60"/>
    </location>
</feature>
<accession>A0A915EB84</accession>
<reference evidence="3" key="1">
    <citation type="submission" date="2022-11" db="UniProtKB">
        <authorList>
            <consortium name="WormBaseParasite"/>
        </authorList>
    </citation>
    <scope>IDENTIFICATION</scope>
</reference>
<evidence type="ECO:0000313" key="2">
    <source>
        <dbReference type="Proteomes" id="UP000887574"/>
    </source>
</evidence>
<evidence type="ECO:0000256" key="1">
    <source>
        <dbReference type="SAM" id="MobiDB-lite"/>
    </source>
</evidence>
<evidence type="ECO:0000313" key="3">
    <source>
        <dbReference type="WBParaSite" id="jg401"/>
    </source>
</evidence>
<protein>
    <submittedName>
        <fullName evidence="3">Uncharacterized protein</fullName>
    </submittedName>
</protein>